<dbReference type="PANTHER" id="PTHR15251:SF2">
    <property type="entry name" value="TESTIS-SPECIFIC BASIC PROTEIN Y 1-RELATED"/>
    <property type="match status" value="1"/>
</dbReference>
<dbReference type="AlphaFoldDB" id="A0A8J5WIY7"/>
<protein>
    <submittedName>
        <fullName evidence="1">Uncharacterized protein</fullName>
    </submittedName>
</protein>
<gene>
    <name evidence="1" type="ORF">GUJ93_ZPchr0012g19619</name>
</gene>
<dbReference type="EMBL" id="JAAALK010000080">
    <property type="protein sequence ID" value="KAG8092100.1"/>
    <property type="molecule type" value="Genomic_DNA"/>
</dbReference>
<accession>A0A8J5WIY7</accession>
<keyword evidence="2" id="KW-1185">Reference proteome</keyword>
<name>A0A8J5WIY7_ZIZPA</name>
<dbReference type="OrthoDB" id="692283at2759"/>
<reference evidence="1" key="1">
    <citation type="journal article" date="2021" name="bioRxiv">
        <title>Whole Genome Assembly and Annotation of Northern Wild Rice, Zizania palustris L., Supports a Whole Genome Duplication in the Zizania Genus.</title>
        <authorList>
            <person name="Haas M."/>
            <person name="Kono T."/>
            <person name="Macchietto M."/>
            <person name="Millas R."/>
            <person name="McGilp L."/>
            <person name="Shao M."/>
            <person name="Duquette J."/>
            <person name="Hirsch C.N."/>
            <person name="Kimball J."/>
        </authorList>
    </citation>
    <scope>NUCLEOTIDE SEQUENCE</scope>
    <source>
        <tissue evidence="1">Fresh leaf tissue</tissue>
    </source>
</reference>
<dbReference type="PANTHER" id="PTHR15251">
    <property type="entry name" value="TESTIS-SPECIFIC BASIC PROTEIN Y 1-RELATED"/>
    <property type="match status" value="1"/>
</dbReference>
<reference evidence="1" key="2">
    <citation type="submission" date="2021-02" db="EMBL/GenBank/DDBJ databases">
        <authorList>
            <person name="Kimball J.A."/>
            <person name="Haas M.W."/>
            <person name="Macchietto M."/>
            <person name="Kono T."/>
            <person name="Duquette J."/>
            <person name="Shao M."/>
        </authorList>
    </citation>
    <scope>NUCLEOTIDE SEQUENCE</scope>
    <source>
        <tissue evidence="1">Fresh leaf tissue</tissue>
    </source>
</reference>
<comment type="caution">
    <text evidence="1">The sequence shown here is derived from an EMBL/GenBank/DDBJ whole genome shotgun (WGS) entry which is preliminary data.</text>
</comment>
<dbReference type="Proteomes" id="UP000729402">
    <property type="component" value="Unassembled WGS sequence"/>
</dbReference>
<proteinExistence type="predicted"/>
<evidence type="ECO:0000313" key="2">
    <source>
        <dbReference type="Proteomes" id="UP000729402"/>
    </source>
</evidence>
<organism evidence="1 2">
    <name type="scientific">Zizania palustris</name>
    <name type="common">Northern wild rice</name>
    <dbReference type="NCBI Taxonomy" id="103762"/>
    <lineage>
        <taxon>Eukaryota</taxon>
        <taxon>Viridiplantae</taxon>
        <taxon>Streptophyta</taxon>
        <taxon>Embryophyta</taxon>
        <taxon>Tracheophyta</taxon>
        <taxon>Spermatophyta</taxon>
        <taxon>Magnoliopsida</taxon>
        <taxon>Liliopsida</taxon>
        <taxon>Poales</taxon>
        <taxon>Poaceae</taxon>
        <taxon>BOP clade</taxon>
        <taxon>Oryzoideae</taxon>
        <taxon>Oryzeae</taxon>
        <taxon>Zizaniinae</taxon>
        <taxon>Zizania</taxon>
    </lineage>
</organism>
<sequence length="228" mass="25870">MWHHYGVAWYPPWPWRLPYEAIAVVCTEGTTWQGCGDDVEPYLFCLFLLNYDFRTQNSDESTLSLSSPDVTIEEHANHNSAAQDAEPTEVIPMTENVTHQEQFSEEVNMDTVAETAEVEGTVIEKNEFEHEEEKAKGELVELVGLPAYSSVPSLIKRTEKKSPANTGWNERGVKLEQDFTDSVLKEHELTKGGAVLTMDFSCSYVCSGHQHYHLHTLIHSFASNMIFR</sequence>
<evidence type="ECO:0000313" key="1">
    <source>
        <dbReference type="EMBL" id="KAG8092100.1"/>
    </source>
</evidence>